<keyword evidence="1" id="KW-0946">Virion</keyword>
<accession>A0A2V3VYF5</accession>
<keyword evidence="2" id="KW-1185">Reference proteome</keyword>
<dbReference type="EMBL" id="QJJQ01000006">
    <property type="protein sequence ID" value="PXW87073.1"/>
    <property type="molecule type" value="Genomic_DNA"/>
</dbReference>
<comment type="caution">
    <text evidence="1">The sequence shown here is derived from an EMBL/GenBank/DDBJ whole genome shotgun (WGS) entry which is preliminary data.</text>
</comment>
<organism evidence="1 2">
    <name type="scientific">Pseudogracilibacillus auburnensis</name>
    <dbReference type="NCBI Taxonomy" id="1494959"/>
    <lineage>
        <taxon>Bacteria</taxon>
        <taxon>Bacillati</taxon>
        <taxon>Bacillota</taxon>
        <taxon>Bacilli</taxon>
        <taxon>Bacillales</taxon>
        <taxon>Bacillaceae</taxon>
        <taxon>Pseudogracilibacillus</taxon>
    </lineage>
</organism>
<protein>
    <submittedName>
        <fullName evidence="1">Spore coat protein CotO</fullName>
    </submittedName>
</protein>
<name>A0A2V3VYF5_9BACI</name>
<evidence type="ECO:0000313" key="1">
    <source>
        <dbReference type="EMBL" id="PXW87073.1"/>
    </source>
</evidence>
<dbReference type="Pfam" id="PF14153">
    <property type="entry name" value="Spore_coat_CotO"/>
    <property type="match status" value="1"/>
</dbReference>
<dbReference type="InterPro" id="IPR025439">
    <property type="entry name" value="Spore_coat_CotO"/>
</dbReference>
<proteinExistence type="predicted"/>
<dbReference type="AlphaFoldDB" id="A0A2V3VYF5"/>
<dbReference type="Proteomes" id="UP000247978">
    <property type="component" value="Unassembled WGS sequence"/>
</dbReference>
<dbReference type="OrthoDB" id="2970540at2"/>
<reference evidence="1 2" key="1">
    <citation type="submission" date="2018-05" db="EMBL/GenBank/DDBJ databases">
        <title>Genomic Encyclopedia of Type Strains, Phase IV (KMG-IV): sequencing the most valuable type-strain genomes for metagenomic binning, comparative biology and taxonomic classification.</title>
        <authorList>
            <person name="Goeker M."/>
        </authorList>
    </citation>
    <scope>NUCLEOTIDE SEQUENCE [LARGE SCALE GENOMIC DNA]</scope>
    <source>
        <strain evidence="1 2">DSM 28556</strain>
    </source>
</reference>
<sequence>MESERINEPLLYIDQPIFQKPKAYMQENYLGVKTDEKEKVEEQNGIQVESLKSKREGHDSFKDLTIAEKIKYLIDIPSEVPKVRCEVLTNENRYRGVLIDENQENIVLRIFGRQNELVEKEKILSIKMIGF</sequence>
<evidence type="ECO:0000313" key="2">
    <source>
        <dbReference type="Proteomes" id="UP000247978"/>
    </source>
</evidence>
<keyword evidence="1" id="KW-0167">Capsid protein</keyword>
<gene>
    <name evidence="1" type="ORF">DFR56_106143</name>
</gene>
<dbReference type="RefSeq" id="WP_158525599.1">
    <property type="nucleotide sequence ID" value="NZ_JBHUHB010000001.1"/>
</dbReference>